<dbReference type="AlphaFoldDB" id="A0A7R9F798"/>
<sequence>MEGSQLLVIHNGWIAESVCLLTANHLVRGIWRHNSLLMLVRHQLLAEDIGNVSAKFPLEDSLIVALLNPELVQLSEEIIKLFKNYH</sequence>
<organism evidence="1">
    <name type="scientific">Timema bartmani</name>
    <dbReference type="NCBI Taxonomy" id="61472"/>
    <lineage>
        <taxon>Eukaryota</taxon>
        <taxon>Metazoa</taxon>
        <taxon>Ecdysozoa</taxon>
        <taxon>Arthropoda</taxon>
        <taxon>Hexapoda</taxon>
        <taxon>Insecta</taxon>
        <taxon>Pterygota</taxon>
        <taxon>Neoptera</taxon>
        <taxon>Polyneoptera</taxon>
        <taxon>Phasmatodea</taxon>
        <taxon>Timematodea</taxon>
        <taxon>Timematoidea</taxon>
        <taxon>Timematidae</taxon>
        <taxon>Timema</taxon>
    </lineage>
</organism>
<gene>
    <name evidence="1" type="ORF">TBIB3V08_LOCUS10457</name>
</gene>
<name>A0A7R9F798_9NEOP</name>
<evidence type="ECO:0000313" key="1">
    <source>
        <dbReference type="EMBL" id="CAD7448168.1"/>
    </source>
</evidence>
<proteinExistence type="predicted"/>
<dbReference type="EMBL" id="OD569662">
    <property type="protein sequence ID" value="CAD7448168.1"/>
    <property type="molecule type" value="Genomic_DNA"/>
</dbReference>
<reference evidence="1" key="1">
    <citation type="submission" date="2020-11" db="EMBL/GenBank/DDBJ databases">
        <authorList>
            <person name="Tran Van P."/>
        </authorList>
    </citation>
    <scope>NUCLEOTIDE SEQUENCE</scope>
</reference>
<accession>A0A7R9F798</accession>
<protein>
    <submittedName>
        <fullName evidence="1">Uncharacterized protein</fullName>
    </submittedName>
</protein>